<evidence type="ECO:0000256" key="1">
    <source>
        <dbReference type="ARBA" id="ARBA00004429"/>
    </source>
</evidence>
<dbReference type="NCBIfam" id="TIGR00885">
    <property type="entry name" value="fucP"/>
    <property type="match status" value="1"/>
</dbReference>
<dbReference type="Proteomes" id="UP000274515">
    <property type="component" value="Unassembled WGS sequence"/>
</dbReference>
<evidence type="ECO:0000256" key="3">
    <source>
        <dbReference type="ARBA" id="ARBA00022692"/>
    </source>
</evidence>
<sequence>MLIKSRARELDGSAAGGSPLDDGYLDRTPYFQFILLSLLFPMWGAAAGLNDILIPQFKQVFELSDAAAAFVQSAFYGGYFLIAILASRFIKRTSYKAAVMVGLVLYIVGCWLFFPASHMATYSVFLVAIFAIAVGLSFLETSANTYSSMLGPRRTSTLRLNISQTFTPLGNLAGIILGKYLVFDDEASLEQQIQQVEGAERQALVERLLGQTLLPYKYILVVLVVLLVLFAITQYPRCRPKAEVLSKKAQATVGETLKYLSTNARFLKGIGAQFMYVGLQTAVWSFTIRLALETHPGMNEFTGANYMIFGFIAFFIGKFPANFLMSRFSPAHVLIAYGAIGAVVLAAAAVGPAQWAIWGVIAANLLMGPCWPTIFGRTLDTIEDKRYQETGGAILVMAIVGGAVIPAVQGVVSDVTGSLQVSFLVGAVCFAVIMLFFLDQARHTRTAGEQEPVPAGQG</sequence>
<keyword evidence="9" id="KW-1185">Reference proteome</keyword>
<keyword evidence="3 6" id="KW-0812">Transmembrane</keyword>
<protein>
    <submittedName>
        <fullName evidence="8">L-fucose:H+ symporter permease</fullName>
    </submittedName>
</protein>
<dbReference type="GO" id="GO:0005886">
    <property type="term" value="C:plasma membrane"/>
    <property type="evidence" value="ECO:0007669"/>
    <property type="project" value="UniProtKB-SubCell"/>
</dbReference>
<organism evidence="8 9">
    <name type="scientific">Saccharopolyspora rhizosphaerae</name>
    <dbReference type="NCBI Taxonomy" id="2492662"/>
    <lineage>
        <taxon>Bacteria</taxon>
        <taxon>Bacillati</taxon>
        <taxon>Actinomycetota</taxon>
        <taxon>Actinomycetes</taxon>
        <taxon>Pseudonocardiales</taxon>
        <taxon>Pseudonocardiaceae</taxon>
        <taxon>Saccharopolyspora</taxon>
    </lineage>
</organism>
<feature type="transmembrane region" description="Helical" evidence="6">
    <location>
        <begin position="304"/>
        <end position="324"/>
    </location>
</feature>
<feature type="transmembrane region" description="Helical" evidence="6">
    <location>
        <begin position="356"/>
        <end position="379"/>
    </location>
</feature>
<feature type="transmembrane region" description="Helical" evidence="6">
    <location>
        <begin position="214"/>
        <end position="232"/>
    </location>
</feature>
<evidence type="ECO:0000259" key="7">
    <source>
        <dbReference type="PROSITE" id="PS50850"/>
    </source>
</evidence>
<evidence type="ECO:0000256" key="6">
    <source>
        <dbReference type="SAM" id="Phobius"/>
    </source>
</evidence>
<dbReference type="AlphaFoldDB" id="A0A3R8QLG6"/>
<dbReference type="InterPro" id="IPR020846">
    <property type="entry name" value="MFS_dom"/>
</dbReference>
<accession>A0A3R8QLG6</accession>
<feature type="transmembrane region" description="Helical" evidence="6">
    <location>
        <begin position="160"/>
        <end position="182"/>
    </location>
</feature>
<feature type="transmembrane region" description="Helical" evidence="6">
    <location>
        <begin position="391"/>
        <end position="412"/>
    </location>
</feature>
<feature type="transmembrane region" description="Helical" evidence="6">
    <location>
        <begin position="274"/>
        <end position="292"/>
    </location>
</feature>
<evidence type="ECO:0000256" key="4">
    <source>
        <dbReference type="ARBA" id="ARBA00022989"/>
    </source>
</evidence>
<keyword evidence="5 6" id="KW-0472">Membrane</keyword>
<dbReference type="Pfam" id="PF07690">
    <property type="entry name" value="MFS_1"/>
    <property type="match status" value="1"/>
</dbReference>
<dbReference type="PANTHER" id="PTHR43702">
    <property type="entry name" value="L-FUCOSE-PROTON SYMPORTER"/>
    <property type="match status" value="1"/>
</dbReference>
<reference evidence="8 9" key="1">
    <citation type="submission" date="2018-11" db="EMBL/GenBank/DDBJ databases">
        <title>Saccharopolyspora rhizosphaerae sp. nov., an actinomycete isolated from rhizosphere soil in Thailand.</title>
        <authorList>
            <person name="Intra B."/>
            <person name="Euanorasetr J."/>
            <person name="Take A."/>
            <person name="Inahashi Y."/>
            <person name="Mori M."/>
            <person name="Panbangred W."/>
            <person name="Matsumoto A."/>
        </authorList>
    </citation>
    <scope>NUCLEOTIDE SEQUENCE [LARGE SCALE GENOMIC DNA]</scope>
    <source>
        <strain evidence="8 9">H219</strain>
    </source>
</reference>
<comment type="caution">
    <text evidence="8">The sequence shown here is derived from an EMBL/GenBank/DDBJ whole genome shotgun (WGS) entry which is preliminary data.</text>
</comment>
<dbReference type="EMBL" id="RSAA01000016">
    <property type="protein sequence ID" value="RRO15075.1"/>
    <property type="molecule type" value="Genomic_DNA"/>
</dbReference>
<dbReference type="InterPro" id="IPR036259">
    <property type="entry name" value="MFS_trans_sf"/>
</dbReference>
<proteinExistence type="predicted"/>
<feature type="transmembrane region" description="Helical" evidence="6">
    <location>
        <begin position="120"/>
        <end position="139"/>
    </location>
</feature>
<feature type="transmembrane region" description="Helical" evidence="6">
    <location>
        <begin position="97"/>
        <end position="114"/>
    </location>
</feature>
<feature type="transmembrane region" description="Helical" evidence="6">
    <location>
        <begin position="33"/>
        <end position="54"/>
    </location>
</feature>
<comment type="subcellular location">
    <subcellularLocation>
        <location evidence="1">Cell inner membrane</location>
        <topology evidence="1">Multi-pass membrane protein</topology>
    </subcellularLocation>
</comment>
<evidence type="ECO:0000256" key="2">
    <source>
        <dbReference type="ARBA" id="ARBA00022475"/>
    </source>
</evidence>
<dbReference type="PROSITE" id="PS50850">
    <property type="entry name" value="MFS"/>
    <property type="match status" value="1"/>
</dbReference>
<dbReference type="InterPro" id="IPR011701">
    <property type="entry name" value="MFS"/>
</dbReference>
<evidence type="ECO:0000313" key="8">
    <source>
        <dbReference type="EMBL" id="RRO15075.1"/>
    </source>
</evidence>
<dbReference type="PANTHER" id="PTHR43702:SF11">
    <property type="entry name" value="L-FUCOSE-PROTON SYMPORTER"/>
    <property type="match status" value="1"/>
</dbReference>
<dbReference type="OrthoDB" id="9795150at2"/>
<gene>
    <name evidence="8" type="primary">fucP</name>
    <name evidence="8" type="ORF">EIL87_17490</name>
</gene>
<name>A0A3R8QLG6_9PSEU</name>
<dbReference type="InterPro" id="IPR005275">
    <property type="entry name" value="Lfuc_symporter_FucP"/>
</dbReference>
<dbReference type="Gene3D" id="1.20.1250.20">
    <property type="entry name" value="MFS general substrate transporter like domains"/>
    <property type="match status" value="2"/>
</dbReference>
<dbReference type="CDD" id="cd17394">
    <property type="entry name" value="MFS_FucP_like"/>
    <property type="match status" value="1"/>
</dbReference>
<dbReference type="InterPro" id="IPR050375">
    <property type="entry name" value="MFS_TsgA-like"/>
</dbReference>
<keyword evidence="4 6" id="KW-1133">Transmembrane helix</keyword>
<keyword evidence="2" id="KW-1003">Cell membrane</keyword>
<evidence type="ECO:0000313" key="9">
    <source>
        <dbReference type="Proteomes" id="UP000274515"/>
    </source>
</evidence>
<dbReference type="GO" id="GO:0015535">
    <property type="term" value="F:fucose:proton symporter activity"/>
    <property type="evidence" value="ECO:0007669"/>
    <property type="project" value="InterPro"/>
</dbReference>
<feature type="transmembrane region" description="Helical" evidence="6">
    <location>
        <begin position="66"/>
        <end position="85"/>
    </location>
</feature>
<feature type="domain" description="Major facilitator superfamily (MFS) profile" evidence="7">
    <location>
        <begin position="32"/>
        <end position="445"/>
    </location>
</feature>
<dbReference type="SUPFAM" id="SSF103473">
    <property type="entry name" value="MFS general substrate transporter"/>
    <property type="match status" value="1"/>
</dbReference>
<feature type="transmembrane region" description="Helical" evidence="6">
    <location>
        <begin position="331"/>
        <end position="350"/>
    </location>
</feature>
<feature type="transmembrane region" description="Helical" evidence="6">
    <location>
        <begin position="418"/>
        <end position="438"/>
    </location>
</feature>
<evidence type="ECO:0000256" key="5">
    <source>
        <dbReference type="ARBA" id="ARBA00023136"/>
    </source>
</evidence>
<dbReference type="RefSeq" id="WP_125091634.1">
    <property type="nucleotide sequence ID" value="NZ_RSAA01000016.1"/>
</dbReference>